<accession>A0A2M8G6A1</accession>
<sequence>PIPVVPAAHYFCGGVVTDEHGRTDIKGLYAAGEVACSGIHGANRLASNSLLEALVLARRAASKAIEDRSDINIPSLPAWDAGQATDSDEEVVILQNWDEVRQLMWNYVGIVRSNKRLIRAKKRIDILLDEIKEYYWNFKITNNLIELRNIALVASLIINSALSRHESRGLHYTIDYPKKNKLAKDTVIKPN</sequence>
<evidence type="ECO:0000313" key="8">
    <source>
        <dbReference type="EMBL" id="PJC68435.1"/>
    </source>
</evidence>
<dbReference type="Proteomes" id="UP000229438">
    <property type="component" value="Unassembled WGS sequence"/>
</dbReference>
<dbReference type="InterPro" id="IPR003953">
    <property type="entry name" value="FAD-dep_OxRdtase_2_FAD-bd"/>
</dbReference>
<evidence type="ECO:0000256" key="3">
    <source>
        <dbReference type="ARBA" id="ARBA00022827"/>
    </source>
</evidence>
<evidence type="ECO:0000259" key="6">
    <source>
        <dbReference type="Pfam" id="PF00890"/>
    </source>
</evidence>
<evidence type="ECO:0000313" key="9">
    <source>
        <dbReference type="Proteomes" id="UP000229438"/>
    </source>
</evidence>
<dbReference type="InterPro" id="IPR005288">
    <property type="entry name" value="NadB"/>
</dbReference>
<evidence type="ECO:0000256" key="5">
    <source>
        <dbReference type="ARBA" id="ARBA00048305"/>
    </source>
</evidence>
<dbReference type="Pfam" id="PF02910">
    <property type="entry name" value="Succ_DH_flav_C"/>
    <property type="match status" value="1"/>
</dbReference>
<dbReference type="PANTHER" id="PTHR42716">
    <property type="entry name" value="L-ASPARTATE OXIDASE"/>
    <property type="match status" value="1"/>
</dbReference>
<evidence type="ECO:0000259" key="7">
    <source>
        <dbReference type="Pfam" id="PF02910"/>
    </source>
</evidence>
<dbReference type="EMBL" id="PFQS01000094">
    <property type="protein sequence ID" value="PJC68435.1"/>
    <property type="molecule type" value="Genomic_DNA"/>
</dbReference>
<evidence type="ECO:0000256" key="4">
    <source>
        <dbReference type="ARBA" id="ARBA00023002"/>
    </source>
</evidence>
<evidence type="ECO:0000256" key="2">
    <source>
        <dbReference type="ARBA" id="ARBA00022630"/>
    </source>
</evidence>
<feature type="non-terminal residue" evidence="8">
    <location>
        <position position="1"/>
    </location>
</feature>
<name>A0A2M8G6A1_UNCKA</name>
<comment type="caution">
    <text evidence="8">The sequence shown here is derived from an EMBL/GenBank/DDBJ whole genome shotgun (WGS) entry which is preliminary data.</text>
</comment>
<dbReference type="Pfam" id="PF00890">
    <property type="entry name" value="FAD_binding_2"/>
    <property type="match status" value="1"/>
</dbReference>
<keyword evidence="4 8" id="KW-0560">Oxidoreductase</keyword>
<keyword evidence="3" id="KW-0274">FAD</keyword>
<dbReference type="GO" id="GO:0034628">
    <property type="term" value="P:'de novo' NAD+ biosynthetic process from L-aspartate"/>
    <property type="evidence" value="ECO:0007669"/>
    <property type="project" value="TreeGrafter"/>
</dbReference>
<protein>
    <submittedName>
        <fullName evidence="8">L-aspartate oxidase</fullName>
        <ecNumber evidence="8">1.4.3.16</ecNumber>
    </submittedName>
</protein>
<dbReference type="FunFam" id="1.20.58.100:FF:000002">
    <property type="entry name" value="L-aspartate oxidase"/>
    <property type="match status" value="1"/>
</dbReference>
<proteinExistence type="predicted"/>
<dbReference type="AlphaFoldDB" id="A0A2M8G6A1"/>
<evidence type="ECO:0000256" key="1">
    <source>
        <dbReference type="ARBA" id="ARBA00001974"/>
    </source>
</evidence>
<reference evidence="9" key="1">
    <citation type="submission" date="2017-09" db="EMBL/GenBank/DDBJ databases">
        <title>Depth-based differentiation of microbial function through sediment-hosted aquifers and enrichment of novel symbionts in the deep terrestrial subsurface.</title>
        <authorList>
            <person name="Probst A.J."/>
            <person name="Ladd B."/>
            <person name="Jarett J.K."/>
            <person name="Geller-Mcgrath D.E."/>
            <person name="Sieber C.M.K."/>
            <person name="Emerson J.B."/>
            <person name="Anantharaman K."/>
            <person name="Thomas B.C."/>
            <person name="Malmstrom R."/>
            <person name="Stieglmeier M."/>
            <person name="Klingl A."/>
            <person name="Woyke T."/>
            <person name="Ryan C.M."/>
            <person name="Banfield J.F."/>
        </authorList>
    </citation>
    <scope>NUCLEOTIDE SEQUENCE [LARGE SCALE GENOMIC DNA]</scope>
</reference>
<dbReference type="SUPFAM" id="SSF46977">
    <property type="entry name" value="Succinate dehydrogenase/fumarate reductase flavoprotein C-terminal domain"/>
    <property type="match status" value="1"/>
</dbReference>
<comment type="catalytic activity">
    <reaction evidence="5">
        <text>L-aspartate + O2 = iminosuccinate + H2O2</text>
        <dbReference type="Rhea" id="RHEA:25876"/>
        <dbReference type="ChEBI" id="CHEBI:15379"/>
        <dbReference type="ChEBI" id="CHEBI:16240"/>
        <dbReference type="ChEBI" id="CHEBI:29991"/>
        <dbReference type="ChEBI" id="CHEBI:77875"/>
        <dbReference type="EC" id="1.4.3.16"/>
    </reaction>
    <physiologicalReaction direction="left-to-right" evidence="5">
        <dbReference type="Rhea" id="RHEA:25877"/>
    </physiologicalReaction>
</comment>
<feature type="domain" description="FAD-dependent oxidoreductase 2 FAD-binding" evidence="6">
    <location>
        <begin position="1"/>
        <end position="50"/>
    </location>
</feature>
<dbReference type="Gene3D" id="3.50.50.60">
    <property type="entry name" value="FAD/NAD(P)-binding domain"/>
    <property type="match status" value="1"/>
</dbReference>
<dbReference type="InterPro" id="IPR036188">
    <property type="entry name" value="FAD/NAD-bd_sf"/>
</dbReference>
<dbReference type="InterPro" id="IPR015939">
    <property type="entry name" value="Fum_Rdtase/Succ_DH_flav-like_C"/>
</dbReference>
<gene>
    <name evidence="8" type="ORF">CO015_04000</name>
</gene>
<dbReference type="InterPro" id="IPR037099">
    <property type="entry name" value="Fum_R/Succ_DH_flav-like_C_sf"/>
</dbReference>
<organism evidence="8 9">
    <name type="scientific">candidate division WWE3 bacterium CG_4_8_14_3_um_filter_42_11</name>
    <dbReference type="NCBI Taxonomy" id="1975076"/>
    <lineage>
        <taxon>Bacteria</taxon>
        <taxon>Katanobacteria</taxon>
    </lineage>
</organism>
<dbReference type="GO" id="GO:0008734">
    <property type="term" value="F:L-aspartate oxidase activity"/>
    <property type="evidence" value="ECO:0007669"/>
    <property type="project" value="UniProtKB-EC"/>
</dbReference>
<dbReference type="EC" id="1.4.3.16" evidence="8"/>
<comment type="cofactor">
    <cofactor evidence="1">
        <name>FAD</name>
        <dbReference type="ChEBI" id="CHEBI:57692"/>
    </cofactor>
</comment>
<keyword evidence="2" id="KW-0285">Flavoprotein</keyword>
<feature type="domain" description="Fumarate reductase/succinate dehydrogenase flavoprotein-like C-terminal" evidence="7">
    <location>
        <begin position="98"/>
        <end position="180"/>
    </location>
</feature>
<dbReference type="PANTHER" id="PTHR42716:SF2">
    <property type="entry name" value="L-ASPARTATE OXIDASE, CHLOROPLASTIC"/>
    <property type="match status" value="1"/>
</dbReference>
<dbReference type="Gene3D" id="1.20.58.100">
    <property type="entry name" value="Fumarate reductase/succinate dehydrogenase flavoprotein-like, C-terminal domain"/>
    <property type="match status" value="1"/>
</dbReference>
<dbReference type="SUPFAM" id="SSF51905">
    <property type="entry name" value="FAD/NAD(P)-binding domain"/>
    <property type="match status" value="1"/>
</dbReference>